<dbReference type="Proteomes" id="UP000800039">
    <property type="component" value="Unassembled WGS sequence"/>
</dbReference>
<feature type="region of interest" description="Disordered" evidence="1">
    <location>
        <begin position="315"/>
        <end position="413"/>
    </location>
</feature>
<name>A0A9P4GFK5_9PLEO</name>
<evidence type="ECO:0000313" key="3">
    <source>
        <dbReference type="EMBL" id="KAF1844712.1"/>
    </source>
</evidence>
<feature type="domain" description="USP" evidence="2">
    <location>
        <begin position="53"/>
        <end position="364"/>
    </location>
</feature>
<feature type="compositionally biased region" description="Acidic residues" evidence="1">
    <location>
        <begin position="329"/>
        <end position="361"/>
    </location>
</feature>
<keyword evidence="4" id="KW-1185">Reference proteome</keyword>
<dbReference type="GeneID" id="63854037"/>
<dbReference type="CDD" id="cd02257">
    <property type="entry name" value="Peptidase_C19"/>
    <property type="match status" value="1"/>
</dbReference>
<sequence length="664" mass="74867">MPANRVTRSQARTGEPLFAQKTDLQRQRDHYGQSLKTKWLPQGLRLHQDPRGIHIGTHNDRSLQNVVYQSLMHLPIFLNWIKSHNEHCTATNCTLCALKALVREYWGPHNINTPFPDTHMALTQIANSASAQHALQDAYNFYEWITARVQMGDPNNLMANDPQNPWDNELRALFQLDVSQDNDCQSCNRSFLTSEQYGIINANFDMYLHMNVDDIVNHWFGQDRGVQHCPTCGSVEDFTYTRRIEAAPQVLRIKVNLNATLAGLLTKQGVPFDVPELLDLTQYQENGQLPLEYTLSSAISHGGLGVAQEVAWDLFSPTPSDHEGVLGPDEYEEEDEDEDEDENEDEEEEEDDDEDEEELNFDDFPTIDQNMLDLDQQEEDDETEDEDLNDDLSIHDNDDDEREETPPYQTISRWAYPGAPRRTWTAQQIDLADYNGLIEVTREEFINELGPGSSQPSSDIDEAEDHDGEDALYRRSSISGETDSQATMSEAPSNIGGAPWVADFLAAFPVLGPVRRFYNWASGCNNNNNPPPNAFGQGPVQDFLSAMNGNIIGNSSGPTQLNRDLDNEFGVVDLTEDWDSDESGDSVHAEHWIVNTRGPDNEFHISDAHFETLGAGQLNANPQAPQAPDPCDIPHGYQVYILTYTRNKLRGRAGKMERNIPAFI</sequence>
<dbReference type="InterPro" id="IPR001394">
    <property type="entry name" value="Peptidase_C19_UCH"/>
</dbReference>
<dbReference type="InterPro" id="IPR028889">
    <property type="entry name" value="USP"/>
</dbReference>
<dbReference type="OrthoDB" id="289038at2759"/>
<comment type="caution">
    <text evidence="3">The sequence shown here is derived from an EMBL/GenBank/DDBJ whole genome shotgun (WGS) entry which is preliminary data.</text>
</comment>
<dbReference type="PROSITE" id="PS50235">
    <property type="entry name" value="USP_3"/>
    <property type="match status" value="1"/>
</dbReference>
<dbReference type="GO" id="GO:0016579">
    <property type="term" value="P:protein deubiquitination"/>
    <property type="evidence" value="ECO:0007669"/>
    <property type="project" value="InterPro"/>
</dbReference>
<accession>A0A9P4GFK5</accession>
<protein>
    <recommendedName>
        <fullName evidence="2">USP domain-containing protein</fullName>
    </recommendedName>
</protein>
<gene>
    <name evidence="3" type="ORF">K460DRAFT_404993</name>
</gene>
<dbReference type="EMBL" id="ML976616">
    <property type="protein sequence ID" value="KAF1844712.1"/>
    <property type="molecule type" value="Genomic_DNA"/>
</dbReference>
<feature type="region of interest" description="Disordered" evidence="1">
    <location>
        <begin position="448"/>
        <end position="467"/>
    </location>
</feature>
<evidence type="ECO:0000259" key="2">
    <source>
        <dbReference type="PROSITE" id="PS50235"/>
    </source>
</evidence>
<feature type="compositionally biased region" description="Acidic residues" evidence="1">
    <location>
        <begin position="375"/>
        <end position="390"/>
    </location>
</feature>
<reference evidence="3" key="1">
    <citation type="submission" date="2020-01" db="EMBL/GenBank/DDBJ databases">
        <authorList>
            <consortium name="DOE Joint Genome Institute"/>
            <person name="Haridas S."/>
            <person name="Albert R."/>
            <person name="Binder M."/>
            <person name="Bloem J."/>
            <person name="Labutti K."/>
            <person name="Salamov A."/>
            <person name="Andreopoulos B."/>
            <person name="Baker S.E."/>
            <person name="Barry K."/>
            <person name="Bills G."/>
            <person name="Bluhm B.H."/>
            <person name="Cannon C."/>
            <person name="Castanera R."/>
            <person name="Culley D.E."/>
            <person name="Daum C."/>
            <person name="Ezra D."/>
            <person name="Gonzalez J.B."/>
            <person name="Henrissat B."/>
            <person name="Kuo A."/>
            <person name="Liang C."/>
            <person name="Lipzen A."/>
            <person name="Lutzoni F."/>
            <person name="Magnuson J."/>
            <person name="Mondo S."/>
            <person name="Nolan M."/>
            <person name="Ohm R."/>
            <person name="Pangilinan J."/>
            <person name="Park H.-J."/>
            <person name="Ramirez L."/>
            <person name="Alfaro M."/>
            <person name="Sun H."/>
            <person name="Tritt A."/>
            <person name="Yoshinaga Y."/>
            <person name="Zwiers L.-H."/>
            <person name="Turgeon B.G."/>
            <person name="Goodwin S.B."/>
            <person name="Spatafora J.W."/>
            <person name="Crous P.W."/>
            <person name="Grigoriev I.V."/>
        </authorList>
    </citation>
    <scope>NUCLEOTIDE SEQUENCE</scope>
    <source>
        <strain evidence="3">CBS 394.84</strain>
    </source>
</reference>
<dbReference type="Gene3D" id="3.90.70.10">
    <property type="entry name" value="Cysteine proteinases"/>
    <property type="match status" value="1"/>
</dbReference>
<dbReference type="Pfam" id="PF00443">
    <property type="entry name" value="UCH"/>
    <property type="match status" value="1"/>
</dbReference>
<evidence type="ECO:0000313" key="4">
    <source>
        <dbReference type="Proteomes" id="UP000800039"/>
    </source>
</evidence>
<dbReference type="SUPFAM" id="SSF54001">
    <property type="entry name" value="Cysteine proteinases"/>
    <property type="match status" value="1"/>
</dbReference>
<dbReference type="RefSeq" id="XP_040787275.1">
    <property type="nucleotide sequence ID" value="XM_040936787.1"/>
</dbReference>
<evidence type="ECO:0000256" key="1">
    <source>
        <dbReference type="SAM" id="MobiDB-lite"/>
    </source>
</evidence>
<organism evidence="3 4">
    <name type="scientific">Cucurbitaria berberidis CBS 394.84</name>
    <dbReference type="NCBI Taxonomy" id="1168544"/>
    <lineage>
        <taxon>Eukaryota</taxon>
        <taxon>Fungi</taxon>
        <taxon>Dikarya</taxon>
        <taxon>Ascomycota</taxon>
        <taxon>Pezizomycotina</taxon>
        <taxon>Dothideomycetes</taxon>
        <taxon>Pleosporomycetidae</taxon>
        <taxon>Pleosporales</taxon>
        <taxon>Pleosporineae</taxon>
        <taxon>Cucurbitariaceae</taxon>
        <taxon>Cucurbitaria</taxon>
    </lineage>
</organism>
<proteinExistence type="predicted"/>
<dbReference type="AlphaFoldDB" id="A0A9P4GFK5"/>
<dbReference type="InterPro" id="IPR038765">
    <property type="entry name" value="Papain-like_cys_pep_sf"/>
</dbReference>
<dbReference type="GO" id="GO:0004843">
    <property type="term" value="F:cysteine-type deubiquitinase activity"/>
    <property type="evidence" value="ECO:0007669"/>
    <property type="project" value="InterPro"/>
</dbReference>